<keyword evidence="4" id="KW-0808">Transferase</keyword>
<evidence type="ECO:0000256" key="6">
    <source>
        <dbReference type="ARBA" id="ARBA00022777"/>
    </source>
</evidence>
<proteinExistence type="predicted"/>
<dbReference type="GO" id="GO:0016020">
    <property type="term" value="C:membrane"/>
    <property type="evidence" value="ECO:0007669"/>
    <property type="project" value="InterPro"/>
</dbReference>
<organism evidence="12 13">
    <name type="scientific">Saccharothrix algeriensis</name>
    <dbReference type="NCBI Taxonomy" id="173560"/>
    <lineage>
        <taxon>Bacteria</taxon>
        <taxon>Bacillati</taxon>
        <taxon>Actinomycetota</taxon>
        <taxon>Actinomycetes</taxon>
        <taxon>Pseudonocardiales</taxon>
        <taxon>Pseudonocardiaceae</taxon>
        <taxon>Saccharothrix</taxon>
    </lineage>
</organism>
<dbReference type="EC" id="2.7.13.3" evidence="2"/>
<dbReference type="PANTHER" id="PTHR24421:SF10">
    <property type="entry name" value="NITRATE_NITRITE SENSOR PROTEIN NARQ"/>
    <property type="match status" value="1"/>
</dbReference>
<evidence type="ECO:0000256" key="2">
    <source>
        <dbReference type="ARBA" id="ARBA00012438"/>
    </source>
</evidence>
<dbReference type="EMBL" id="JAFBCL010000001">
    <property type="protein sequence ID" value="MBM7814178.1"/>
    <property type="molecule type" value="Genomic_DNA"/>
</dbReference>
<evidence type="ECO:0000256" key="3">
    <source>
        <dbReference type="ARBA" id="ARBA00022553"/>
    </source>
</evidence>
<evidence type="ECO:0000256" key="5">
    <source>
        <dbReference type="ARBA" id="ARBA00022741"/>
    </source>
</evidence>
<dbReference type="GO" id="GO:0005524">
    <property type="term" value="F:ATP binding"/>
    <property type="evidence" value="ECO:0007669"/>
    <property type="project" value="UniProtKB-KW"/>
</dbReference>
<evidence type="ECO:0000313" key="13">
    <source>
        <dbReference type="Proteomes" id="UP000671828"/>
    </source>
</evidence>
<keyword evidence="7" id="KW-0067">ATP-binding</keyword>
<gene>
    <name evidence="12" type="ORF">J7S33_26130</name>
    <name evidence="11" type="ORF">JOE68_005043</name>
</gene>
<evidence type="ECO:0000256" key="4">
    <source>
        <dbReference type="ARBA" id="ARBA00022679"/>
    </source>
</evidence>
<accession>A0A8T8HVF1</accession>
<feature type="transmembrane region" description="Helical" evidence="9">
    <location>
        <begin position="28"/>
        <end position="54"/>
    </location>
</feature>
<keyword evidence="14" id="KW-1185">Reference proteome</keyword>
<evidence type="ECO:0000256" key="1">
    <source>
        <dbReference type="ARBA" id="ARBA00000085"/>
    </source>
</evidence>
<keyword evidence="5" id="KW-0547">Nucleotide-binding</keyword>
<feature type="domain" description="Histidine kinase/HSP90-like ATPase" evidence="10">
    <location>
        <begin position="213"/>
        <end position="302"/>
    </location>
</feature>
<keyword evidence="9" id="KW-1133">Transmembrane helix</keyword>
<protein>
    <recommendedName>
        <fullName evidence="2">histidine kinase</fullName>
        <ecNumber evidence="2">2.7.13.3</ecNumber>
    </recommendedName>
</protein>
<dbReference type="InterPro" id="IPR036890">
    <property type="entry name" value="HATPase_C_sf"/>
</dbReference>
<dbReference type="Gene3D" id="3.30.565.10">
    <property type="entry name" value="Histidine kinase-like ATPase, C-terminal domain"/>
    <property type="match status" value="1"/>
</dbReference>
<name>A0A8T8HVF1_9PSEU</name>
<keyword evidence="9" id="KW-0472">Membrane</keyword>
<keyword evidence="3" id="KW-0597">Phosphoprotein</keyword>
<keyword evidence="6 12" id="KW-0418">Kinase</keyword>
<dbReference type="GO" id="GO:0046983">
    <property type="term" value="F:protein dimerization activity"/>
    <property type="evidence" value="ECO:0007669"/>
    <property type="project" value="InterPro"/>
</dbReference>
<dbReference type="RefSeq" id="WP_204844718.1">
    <property type="nucleotide sequence ID" value="NZ_JAFBCL010000001.1"/>
</dbReference>
<keyword evidence="8" id="KW-0902">Two-component regulatory system</keyword>
<dbReference type="InterPro" id="IPR011712">
    <property type="entry name" value="Sig_transdc_His_kin_sub3_dim/P"/>
</dbReference>
<evidence type="ECO:0000313" key="14">
    <source>
        <dbReference type="Proteomes" id="UP001195724"/>
    </source>
</evidence>
<dbReference type="InterPro" id="IPR050482">
    <property type="entry name" value="Sensor_HK_TwoCompSys"/>
</dbReference>
<comment type="catalytic activity">
    <reaction evidence="1">
        <text>ATP + protein L-histidine = ADP + protein N-phospho-L-histidine.</text>
        <dbReference type="EC" id="2.7.13.3"/>
    </reaction>
</comment>
<dbReference type="EMBL" id="CP072788">
    <property type="protein sequence ID" value="QTR02545.1"/>
    <property type="molecule type" value="Genomic_DNA"/>
</dbReference>
<evidence type="ECO:0000313" key="12">
    <source>
        <dbReference type="EMBL" id="QTR02545.1"/>
    </source>
</evidence>
<dbReference type="GO" id="GO:0000155">
    <property type="term" value="F:phosphorelay sensor kinase activity"/>
    <property type="evidence" value="ECO:0007669"/>
    <property type="project" value="InterPro"/>
</dbReference>
<dbReference type="CDD" id="cd16917">
    <property type="entry name" value="HATPase_UhpB-NarQ-NarX-like"/>
    <property type="match status" value="1"/>
</dbReference>
<evidence type="ECO:0000256" key="9">
    <source>
        <dbReference type="SAM" id="Phobius"/>
    </source>
</evidence>
<reference evidence="12" key="2">
    <citation type="submission" date="2021-04" db="EMBL/GenBank/DDBJ databases">
        <title>Saccharothrix algeriensis WGS.</title>
        <authorList>
            <person name="Stuskova K."/>
            <person name="Hakalova E."/>
            <person name="Tebbal A.B."/>
            <person name="Eichmeier A."/>
        </authorList>
    </citation>
    <scope>NUCLEOTIDE SEQUENCE</scope>
    <source>
        <strain evidence="12">NRRL B-24137</strain>
    </source>
</reference>
<dbReference type="InterPro" id="IPR003594">
    <property type="entry name" value="HATPase_dom"/>
</dbReference>
<dbReference type="Pfam" id="PF02518">
    <property type="entry name" value="HATPase_c"/>
    <property type="match status" value="1"/>
</dbReference>
<dbReference type="Pfam" id="PF07730">
    <property type="entry name" value="HisKA_3"/>
    <property type="match status" value="1"/>
</dbReference>
<evidence type="ECO:0000256" key="7">
    <source>
        <dbReference type="ARBA" id="ARBA00022840"/>
    </source>
</evidence>
<dbReference type="Proteomes" id="UP000671828">
    <property type="component" value="Chromosome"/>
</dbReference>
<evidence type="ECO:0000256" key="8">
    <source>
        <dbReference type="ARBA" id="ARBA00023012"/>
    </source>
</evidence>
<sequence>MIVLASAAVCLPLLFVRRAPLTAALLSALAATAGAGLGAGWPGRLVAVAAFCLAAYHRRPLWPVPVGALGWTFAFASVAGSDTGAIPLTDLAVMGVAPVAVGCGFRAQRERGAQAARLAIAEDRARLARDVHDSVGHHLTAIRLQAVAAQRVPDTADRALATVADLSAAALAEVRGLVGELRAPEDLSALAERLSGPGRRITTRGTVDGLPPVVAHVAYRVVQEALTNAVRHSDATDILVRLRRERGQLAILVADNGSGRTAAEEGNGLKGIRERVGALAGSVHIGPAPTGWRVEVRLPVRR</sequence>
<evidence type="ECO:0000313" key="11">
    <source>
        <dbReference type="EMBL" id="MBM7814178.1"/>
    </source>
</evidence>
<dbReference type="AlphaFoldDB" id="A0A8T8HVF1"/>
<dbReference type="Proteomes" id="UP001195724">
    <property type="component" value="Unassembled WGS sequence"/>
</dbReference>
<dbReference type="Gene3D" id="1.20.5.1930">
    <property type="match status" value="1"/>
</dbReference>
<evidence type="ECO:0000259" key="10">
    <source>
        <dbReference type="SMART" id="SM00387"/>
    </source>
</evidence>
<dbReference type="SMART" id="SM00387">
    <property type="entry name" value="HATPase_c"/>
    <property type="match status" value="1"/>
</dbReference>
<dbReference type="PANTHER" id="PTHR24421">
    <property type="entry name" value="NITRATE/NITRITE SENSOR PROTEIN NARX-RELATED"/>
    <property type="match status" value="1"/>
</dbReference>
<reference evidence="11 14" key="1">
    <citation type="submission" date="2021-01" db="EMBL/GenBank/DDBJ databases">
        <title>Sequencing the genomes of 1000 actinobacteria strains.</title>
        <authorList>
            <person name="Klenk H.-P."/>
        </authorList>
    </citation>
    <scope>NUCLEOTIDE SEQUENCE [LARGE SCALE GENOMIC DNA]</scope>
    <source>
        <strain evidence="11 14">DSM 44581</strain>
    </source>
</reference>
<dbReference type="SUPFAM" id="SSF55874">
    <property type="entry name" value="ATPase domain of HSP90 chaperone/DNA topoisomerase II/histidine kinase"/>
    <property type="match status" value="1"/>
</dbReference>
<keyword evidence="9" id="KW-0812">Transmembrane</keyword>